<evidence type="ECO:0000313" key="15">
    <source>
        <dbReference type="Proteomes" id="UP000583752"/>
    </source>
</evidence>
<dbReference type="EC" id="2.7.13.3" evidence="3"/>
<evidence type="ECO:0000256" key="7">
    <source>
        <dbReference type="ARBA" id="ARBA00022679"/>
    </source>
</evidence>
<reference evidence="14 15" key="1">
    <citation type="submission" date="2020-04" db="EMBL/GenBank/DDBJ databases">
        <title>Massilia sp. RP-1-19 isolated from soil.</title>
        <authorList>
            <person name="Dahal R.H."/>
        </authorList>
    </citation>
    <scope>NUCLEOTIDE SEQUENCE [LARGE SCALE GENOMIC DNA]</scope>
    <source>
        <strain evidence="14 15">RP-1-19</strain>
    </source>
</reference>
<dbReference type="GO" id="GO:0005886">
    <property type="term" value="C:plasma membrane"/>
    <property type="evidence" value="ECO:0007669"/>
    <property type="project" value="UniProtKB-SubCell"/>
</dbReference>
<keyword evidence="11" id="KW-0902">Two-component regulatory system</keyword>
<dbReference type="PROSITE" id="PS50109">
    <property type="entry name" value="HIS_KIN"/>
    <property type="match status" value="1"/>
</dbReference>
<dbReference type="InterPro" id="IPR003594">
    <property type="entry name" value="HATPase_dom"/>
</dbReference>
<dbReference type="SMART" id="SM00387">
    <property type="entry name" value="HATPase_c"/>
    <property type="match status" value="1"/>
</dbReference>
<evidence type="ECO:0000256" key="3">
    <source>
        <dbReference type="ARBA" id="ARBA00012438"/>
    </source>
</evidence>
<protein>
    <recommendedName>
        <fullName evidence="3">histidine kinase</fullName>
        <ecNumber evidence="3">2.7.13.3</ecNumber>
    </recommendedName>
</protein>
<comment type="caution">
    <text evidence="14">The sequence shown here is derived from an EMBL/GenBank/DDBJ whole genome shotgun (WGS) entry which is preliminary data.</text>
</comment>
<dbReference type="InterPro" id="IPR050980">
    <property type="entry name" value="2C_sensor_his_kinase"/>
</dbReference>
<dbReference type="Pfam" id="PF02518">
    <property type="entry name" value="HATPase_c"/>
    <property type="match status" value="1"/>
</dbReference>
<dbReference type="InterPro" id="IPR036097">
    <property type="entry name" value="HisK_dim/P_sf"/>
</dbReference>
<dbReference type="Proteomes" id="UP000583752">
    <property type="component" value="Unassembled WGS sequence"/>
</dbReference>
<dbReference type="AlphaFoldDB" id="A0A848HXG8"/>
<dbReference type="InterPro" id="IPR036890">
    <property type="entry name" value="HATPase_C_sf"/>
</dbReference>
<dbReference type="GO" id="GO:0000155">
    <property type="term" value="F:phosphorelay sensor kinase activity"/>
    <property type="evidence" value="ECO:0007669"/>
    <property type="project" value="InterPro"/>
</dbReference>
<keyword evidence="9 14" id="KW-0418">Kinase</keyword>
<dbReference type="PANTHER" id="PTHR44936:SF5">
    <property type="entry name" value="SENSOR HISTIDINE KINASE ENVZ"/>
    <property type="match status" value="1"/>
</dbReference>
<dbReference type="CDD" id="cd00082">
    <property type="entry name" value="HisKA"/>
    <property type="match status" value="1"/>
</dbReference>
<keyword evidence="6" id="KW-0597">Phosphoprotein</keyword>
<evidence type="ECO:0000259" key="13">
    <source>
        <dbReference type="PROSITE" id="PS50109"/>
    </source>
</evidence>
<dbReference type="InterPro" id="IPR004358">
    <property type="entry name" value="Sig_transdc_His_kin-like_C"/>
</dbReference>
<evidence type="ECO:0000256" key="8">
    <source>
        <dbReference type="ARBA" id="ARBA00022692"/>
    </source>
</evidence>
<evidence type="ECO:0000256" key="6">
    <source>
        <dbReference type="ARBA" id="ARBA00022553"/>
    </source>
</evidence>
<keyword evidence="8" id="KW-0812">Transmembrane</keyword>
<evidence type="ECO:0000256" key="5">
    <source>
        <dbReference type="ARBA" id="ARBA00022519"/>
    </source>
</evidence>
<dbReference type="InterPro" id="IPR003661">
    <property type="entry name" value="HisK_dim/P_dom"/>
</dbReference>
<evidence type="ECO:0000256" key="9">
    <source>
        <dbReference type="ARBA" id="ARBA00022777"/>
    </source>
</evidence>
<dbReference type="EMBL" id="JABBGG010000018">
    <property type="protein sequence ID" value="NML63468.1"/>
    <property type="molecule type" value="Genomic_DNA"/>
</dbReference>
<evidence type="ECO:0000256" key="2">
    <source>
        <dbReference type="ARBA" id="ARBA00004429"/>
    </source>
</evidence>
<evidence type="ECO:0000256" key="10">
    <source>
        <dbReference type="ARBA" id="ARBA00022989"/>
    </source>
</evidence>
<comment type="catalytic activity">
    <reaction evidence="1">
        <text>ATP + protein L-histidine = ADP + protein N-phospho-L-histidine.</text>
        <dbReference type="EC" id="2.7.13.3"/>
    </reaction>
</comment>
<dbReference type="InterPro" id="IPR005467">
    <property type="entry name" value="His_kinase_dom"/>
</dbReference>
<dbReference type="Gene3D" id="1.10.287.130">
    <property type="match status" value="1"/>
</dbReference>
<dbReference type="PRINTS" id="PR00344">
    <property type="entry name" value="BCTRLSENSOR"/>
</dbReference>
<keyword evidence="10" id="KW-1133">Transmembrane helix</keyword>
<feature type="domain" description="Histidine kinase" evidence="13">
    <location>
        <begin position="34"/>
        <end position="235"/>
    </location>
</feature>
<proteinExistence type="predicted"/>
<dbReference type="SUPFAM" id="SSF55874">
    <property type="entry name" value="ATPase domain of HSP90 chaperone/DNA topoisomerase II/histidine kinase"/>
    <property type="match status" value="1"/>
</dbReference>
<keyword evidence="4" id="KW-1003">Cell membrane</keyword>
<accession>A0A848HXG8</accession>
<evidence type="ECO:0000256" key="11">
    <source>
        <dbReference type="ARBA" id="ARBA00023012"/>
    </source>
</evidence>
<keyword evidence="12" id="KW-0472">Membrane</keyword>
<keyword evidence="15" id="KW-1185">Reference proteome</keyword>
<keyword evidence="7" id="KW-0808">Transferase</keyword>
<evidence type="ECO:0000313" key="14">
    <source>
        <dbReference type="EMBL" id="NML63468.1"/>
    </source>
</evidence>
<dbReference type="PANTHER" id="PTHR44936">
    <property type="entry name" value="SENSOR PROTEIN CREC"/>
    <property type="match status" value="1"/>
</dbReference>
<gene>
    <name evidence="14" type="ORF">HHL21_20735</name>
</gene>
<name>A0A848HXG8_9BURK</name>
<dbReference type="SUPFAM" id="SSF47384">
    <property type="entry name" value="Homodimeric domain of signal transducing histidine kinase"/>
    <property type="match status" value="1"/>
</dbReference>
<dbReference type="Gene3D" id="3.30.565.10">
    <property type="entry name" value="Histidine kinase-like ATPase, C-terminal domain"/>
    <property type="match status" value="1"/>
</dbReference>
<dbReference type="SMART" id="SM00388">
    <property type="entry name" value="HisKA"/>
    <property type="match status" value="1"/>
</dbReference>
<evidence type="ECO:0000256" key="1">
    <source>
        <dbReference type="ARBA" id="ARBA00000085"/>
    </source>
</evidence>
<sequence>MMMGNLERDVASSVALLDRLPAANVAERMQILAAVSHDLQTPITRMRLRTDLMDDGPERGKLQRDLLEMETLVREGVSFARTLHNAVEEDCKVDLDALLASVAADYADAGKPVTLSGECGTPILTKPRALRRVLCNLIDNALKFAGQADIELRRKPDGGFEIAVLDRGPGIPATELEAVFQPFYRIETSRNRDTGGTGLGLAIARQLAQALGATLSLATREGGGLEANLGMRKAG</sequence>
<evidence type="ECO:0000256" key="4">
    <source>
        <dbReference type="ARBA" id="ARBA00022475"/>
    </source>
</evidence>
<keyword evidence="5" id="KW-0997">Cell inner membrane</keyword>
<comment type="subcellular location">
    <subcellularLocation>
        <location evidence="2">Cell inner membrane</location>
        <topology evidence="2">Multi-pass membrane protein</topology>
    </subcellularLocation>
</comment>
<evidence type="ECO:0000256" key="12">
    <source>
        <dbReference type="ARBA" id="ARBA00023136"/>
    </source>
</evidence>
<organism evidence="14 15">
    <name type="scientific">Massilia polaris</name>
    <dbReference type="NCBI Taxonomy" id="2728846"/>
    <lineage>
        <taxon>Bacteria</taxon>
        <taxon>Pseudomonadati</taxon>
        <taxon>Pseudomonadota</taxon>
        <taxon>Betaproteobacteria</taxon>
        <taxon>Burkholderiales</taxon>
        <taxon>Oxalobacteraceae</taxon>
        <taxon>Telluria group</taxon>
        <taxon>Massilia</taxon>
    </lineage>
</organism>